<dbReference type="RefSeq" id="WP_013012197.1">
    <property type="nucleotide sequence ID" value="NC_013943.1"/>
</dbReference>
<evidence type="ECO:0000256" key="4">
    <source>
        <dbReference type="ARBA" id="ARBA00023136"/>
    </source>
</evidence>
<feature type="transmembrane region" description="Helical" evidence="5">
    <location>
        <begin position="69"/>
        <end position="87"/>
    </location>
</feature>
<evidence type="ECO:0008006" key="8">
    <source>
        <dbReference type="Google" id="ProtNLM"/>
    </source>
</evidence>
<sequence length="229" mass="25148">MDGGGYAPAGHYIQQIHPAVRLVIFLAVIQGAAVSADFISYLFFTFLFFGIAALTKADTKQIIKKVKPFALILISTFLINLIFGGGVELSISLTYRFALIIMFSILLTLTTDPKTLVAVIMYPFRGKHAINLKTVLMVAMEFIPVFIAQSRDTARHIKNMPEYRNMPFKALLKPELYIKPVAEGVTHQSAVVADDVLAGKYDTPPLPRIRTAEGLAALLSVACVIVYAV</sequence>
<dbReference type="EMBL" id="CP001968">
    <property type="protein sequence ID" value="ADD69712.1"/>
    <property type="molecule type" value="Genomic_DNA"/>
</dbReference>
<evidence type="ECO:0000256" key="3">
    <source>
        <dbReference type="ARBA" id="ARBA00022989"/>
    </source>
</evidence>
<dbReference type="AlphaFoldDB" id="D4H708"/>
<evidence type="ECO:0000256" key="2">
    <source>
        <dbReference type="ARBA" id="ARBA00022692"/>
    </source>
</evidence>
<evidence type="ECO:0000256" key="5">
    <source>
        <dbReference type="SAM" id="Phobius"/>
    </source>
</evidence>
<keyword evidence="7" id="KW-1185">Reference proteome</keyword>
<dbReference type="Proteomes" id="UP000002012">
    <property type="component" value="Chromosome"/>
</dbReference>
<feature type="transmembrane region" description="Helical" evidence="5">
    <location>
        <begin position="38"/>
        <end position="57"/>
    </location>
</feature>
<dbReference type="CDD" id="cd16914">
    <property type="entry name" value="EcfT"/>
    <property type="match status" value="1"/>
</dbReference>
<evidence type="ECO:0000256" key="1">
    <source>
        <dbReference type="ARBA" id="ARBA00004141"/>
    </source>
</evidence>
<comment type="subcellular location">
    <subcellularLocation>
        <location evidence="1">Membrane</location>
        <topology evidence="1">Multi-pass membrane protein</topology>
    </subcellularLocation>
</comment>
<dbReference type="GO" id="GO:0005886">
    <property type="term" value="C:plasma membrane"/>
    <property type="evidence" value="ECO:0007669"/>
    <property type="project" value="UniProtKB-ARBA"/>
</dbReference>
<name>D4H708_DENA2</name>
<dbReference type="KEGG" id="dap:Dacet_2962"/>
<organism evidence="6 7">
    <name type="scientific">Denitrovibrio acetiphilus (strain DSM 12809 / NBRC 114555 / N2460)</name>
    <dbReference type="NCBI Taxonomy" id="522772"/>
    <lineage>
        <taxon>Bacteria</taxon>
        <taxon>Pseudomonadati</taxon>
        <taxon>Deferribacterota</taxon>
        <taxon>Deferribacteres</taxon>
        <taxon>Deferribacterales</taxon>
        <taxon>Geovibrionaceae</taxon>
        <taxon>Denitrovibrio</taxon>
    </lineage>
</organism>
<feature type="transmembrane region" description="Helical" evidence="5">
    <location>
        <begin position="130"/>
        <end position="148"/>
    </location>
</feature>
<evidence type="ECO:0000313" key="6">
    <source>
        <dbReference type="EMBL" id="ADD69712.1"/>
    </source>
</evidence>
<accession>D4H708</accession>
<dbReference type="PaxDb" id="522772-Dacet_2962"/>
<dbReference type="InParanoid" id="D4H708"/>
<keyword evidence="2 5" id="KW-0812">Transmembrane</keyword>
<dbReference type="InterPro" id="IPR003339">
    <property type="entry name" value="ABC/ECF_trnsptr_transmembrane"/>
</dbReference>
<dbReference type="HOGENOM" id="CLU_1208162_0_0_0"/>
<dbReference type="STRING" id="522772.Dacet_2962"/>
<protein>
    <recommendedName>
        <fullName evidence="8">Cobalt transport protein</fullName>
    </recommendedName>
</protein>
<gene>
    <name evidence="6" type="ordered locus">Dacet_2962</name>
</gene>
<dbReference type="eggNOG" id="COG0619">
    <property type="taxonomic scope" value="Bacteria"/>
</dbReference>
<reference evidence="6 7" key="1">
    <citation type="journal article" date="2010" name="Stand. Genomic Sci.">
        <title>Complete genome sequence of Denitrovibrio acetiphilus type strain (N2460).</title>
        <authorList>
            <person name="Kiss H."/>
            <person name="Lang E."/>
            <person name="Lapidus A."/>
            <person name="Copeland A."/>
            <person name="Nolan M."/>
            <person name="Glavina Del Rio T."/>
            <person name="Chen F."/>
            <person name="Lucas S."/>
            <person name="Tice H."/>
            <person name="Cheng J.F."/>
            <person name="Han C."/>
            <person name="Goodwin L."/>
            <person name="Pitluck S."/>
            <person name="Liolios K."/>
            <person name="Pati A."/>
            <person name="Ivanova N."/>
            <person name="Mavromatis K."/>
            <person name="Chen A."/>
            <person name="Palaniappan K."/>
            <person name="Land M."/>
            <person name="Hauser L."/>
            <person name="Chang Y.J."/>
            <person name="Jeffries C.D."/>
            <person name="Detter J.C."/>
            <person name="Brettin T."/>
            <person name="Spring S."/>
            <person name="Rohde M."/>
            <person name="Goker M."/>
            <person name="Woyke T."/>
            <person name="Bristow J."/>
            <person name="Eisen J.A."/>
            <person name="Markowitz V."/>
            <person name="Hugenholtz P."/>
            <person name="Kyrpides N.C."/>
            <person name="Klenk H.P."/>
        </authorList>
    </citation>
    <scope>NUCLEOTIDE SEQUENCE [LARGE SCALE GENOMIC DNA]</scope>
    <source>
        <strain evidence="7">DSM 12809 / NBRC 114555 / N2460</strain>
    </source>
</reference>
<keyword evidence="4 5" id="KW-0472">Membrane</keyword>
<proteinExistence type="predicted"/>
<dbReference type="OrthoDB" id="9991375at2"/>
<keyword evidence="3 5" id="KW-1133">Transmembrane helix</keyword>
<evidence type="ECO:0000313" key="7">
    <source>
        <dbReference type="Proteomes" id="UP000002012"/>
    </source>
</evidence>